<dbReference type="InterPro" id="IPR016181">
    <property type="entry name" value="Acyl_CoA_acyltransferase"/>
</dbReference>
<dbReference type="InterPro" id="IPR045039">
    <property type="entry name" value="NSI-like"/>
</dbReference>
<dbReference type="RefSeq" id="WP_191797586.1">
    <property type="nucleotide sequence ID" value="NZ_JACSQL010000001.1"/>
</dbReference>
<accession>A0ABR8STE0</accession>
<name>A0ABR8STE0_9BACL</name>
<comment type="caution">
    <text evidence="4">The sequence shown here is derived from an EMBL/GenBank/DDBJ whole genome shotgun (WGS) entry which is preliminary data.</text>
</comment>
<evidence type="ECO:0000259" key="3">
    <source>
        <dbReference type="PROSITE" id="PS51186"/>
    </source>
</evidence>
<proteinExistence type="predicted"/>
<dbReference type="CDD" id="cd04301">
    <property type="entry name" value="NAT_SF"/>
    <property type="match status" value="1"/>
</dbReference>
<dbReference type="SUPFAM" id="SSF55729">
    <property type="entry name" value="Acyl-CoA N-acyltransferases (Nat)"/>
    <property type="match status" value="1"/>
</dbReference>
<evidence type="ECO:0000313" key="5">
    <source>
        <dbReference type="Proteomes" id="UP000608071"/>
    </source>
</evidence>
<reference evidence="4 5" key="1">
    <citation type="submission" date="2020-08" db="EMBL/GenBank/DDBJ databases">
        <title>A Genomic Blueprint of the Chicken Gut Microbiome.</title>
        <authorList>
            <person name="Gilroy R."/>
            <person name="Ravi A."/>
            <person name="Getino M."/>
            <person name="Pursley I."/>
            <person name="Horton D.L."/>
            <person name="Alikhan N.-F."/>
            <person name="Baker D."/>
            <person name="Gharbi K."/>
            <person name="Hall N."/>
            <person name="Watson M."/>
            <person name="Adriaenssens E.M."/>
            <person name="Foster-Nyarko E."/>
            <person name="Jarju S."/>
            <person name="Secka A."/>
            <person name="Antonio M."/>
            <person name="Oren A."/>
            <person name="Chaudhuri R."/>
            <person name="La Ragione R.M."/>
            <person name="Hildebrand F."/>
            <person name="Pallen M.J."/>
        </authorList>
    </citation>
    <scope>NUCLEOTIDE SEQUENCE [LARGE SCALE GENOMIC DNA]</scope>
    <source>
        <strain evidence="4 5">Sa2BVA9</strain>
    </source>
</reference>
<dbReference type="PANTHER" id="PTHR43626">
    <property type="entry name" value="ACYL-COA N-ACYLTRANSFERASE"/>
    <property type="match status" value="1"/>
</dbReference>
<feature type="domain" description="N-acetyltransferase" evidence="3">
    <location>
        <begin position="1"/>
        <end position="139"/>
    </location>
</feature>
<evidence type="ECO:0000256" key="1">
    <source>
        <dbReference type="ARBA" id="ARBA00022679"/>
    </source>
</evidence>
<dbReference type="EMBL" id="JACSQL010000001">
    <property type="protein sequence ID" value="MBD7966760.1"/>
    <property type="molecule type" value="Genomic_DNA"/>
</dbReference>
<dbReference type="Gene3D" id="3.40.630.30">
    <property type="match status" value="1"/>
</dbReference>
<keyword evidence="1" id="KW-0808">Transferase</keyword>
<keyword evidence="5" id="KW-1185">Reference proteome</keyword>
<dbReference type="Pfam" id="PF00583">
    <property type="entry name" value="Acetyltransf_1"/>
    <property type="match status" value="1"/>
</dbReference>
<dbReference type="InterPro" id="IPR000182">
    <property type="entry name" value="GNAT_dom"/>
</dbReference>
<dbReference type="Proteomes" id="UP000608071">
    <property type="component" value="Unassembled WGS sequence"/>
</dbReference>
<keyword evidence="2" id="KW-0012">Acyltransferase</keyword>
<evidence type="ECO:0000256" key="2">
    <source>
        <dbReference type="ARBA" id="ARBA00023315"/>
    </source>
</evidence>
<gene>
    <name evidence="4" type="ORF">H9647_01665</name>
</gene>
<dbReference type="PANTHER" id="PTHR43626:SF4">
    <property type="entry name" value="GCN5-RELATED N-ACETYLTRANSFERASE 2, CHLOROPLASTIC"/>
    <property type="match status" value="1"/>
</dbReference>
<evidence type="ECO:0000313" key="4">
    <source>
        <dbReference type="EMBL" id="MBD7966760.1"/>
    </source>
</evidence>
<dbReference type="PROSITE" id="PS51186">
    <property type="entry name" value="GNAT"/>
    <property type="match status" value="1"/>
</dbReference>
<organism evidence="4 5">
    <name type="scientific">Paenibacillus gallinarum</name>
    <dbReference type="NCBI Taxonomy" id="2762232"/>
    <lineage>
        <taxon>Bacteria</taxon>
        <taxon>Bacillati</taxon>
        <taxon>Bacillota</taxon>
        <taxon>Bacilli</taxon>
        <taxon>Bacillales</taxon>
        <taxon>Paenibacillaceae</taxon>
        <taxon>Paenibacillus</taxon>
    </lineage>
</organism>
<sequence>MTVSYPIQINEVLERHEVPELRGKVSWGRREEDYPALLDHCLLWATARNEQGRLVAFGYITGPGEAFEHGYMEDVMVDPEEQGKGIGKSLVQSLLQAAEDSGISIVTVNYSKQHESFYKECGFTPCGGAVWRSRKEEEK</sequence>
<protein>
    <submittedName>
        <fullName evidence="4">GNAT family N-acetyltransferase</fullName>
    </submittedName>
</protein>